<sequence>MSARGTWLADAGSAEIKLCRTGPDGRPGAVLRLARRAGTSPGEQLRALLEQRGFDPATDRLRLCSSARGGLRIGLLGLTGGFSLPAGARAATLAGAVVGYAHRMDEPPQRSCPEVDVLVAVGGVDGGDPRHLRAALERVRLDGYPHRSLVWAGSADAAPFLGPLAAGHRTDNVLDGALRPRCGPLAETLGRLHLSGLTDPDALRPVTALAEPPVLATPEAVARSRRRRPGTPWAAVDVGGGTTDVHLWQAGHEPAGAGDAAHRVFAGLGVAGDRRTLLGRLACAPYLDELVDAVAPEDRRAVYQRLRDGDEAALPARRAFLACLFTALRELACGPAAAGLRGAAGFTVTGGACRGAAPEAVRRTVGAACGRSDGPWTLVLDEAHDLWARGLAAPAAVR</sequence>
<organism evidence="1 2">
    <name type="scientific">Streptomyces xanthophaeus</name>
    <dbReference type="NCBI Taxonomy" id="67385"/>
    <lineage>
        <taxon>Bacteria</taxon>
        <taxon>Bacillati</taxon>
        <taxon>Actinomycetota</taxon>
        <taxon>Actinomycetes</taxon>
        <taxon>Kitasatosporales</taxon>
        <taxon>Streptomycetaceae</taxon>
        <taxon>Streptomyces</taxon>
    </lineage>
</organism>
<dbReference type="Proteomes" id="UP000600026">
    <property type="component" value="Unassembled WGS sequence"/>
</dbReference>
<gene>
    <name evidence="1" type="ORF">Sxan_50090</name>
</gene>
<comment type="caution">
    <text evidence="1">The sequence shown here is derived from an EMBL/GenBank/DDBJ whole genome shotgun (WGS) entry which is preliminary data.</text>
</comment>
<evidence type="ECO:0000313" key="1">
    <source>
        <dbReference type="EMBL" id="GHI87645.1"/>
    </source>
</evidence>
<evidence type="ECO:0000313" key="2">
    <source>
        <dbReference type="Proteomes" id="UP000600026"/>
    </source>
</evidence>
<protein>
    <submittedName>
        <fullName evidence="1">Uncharacterized protein</fullName>
    </submittedName>
</protein>
<dbReference type="InterPro" id="IPR006230">
    <property type="entry name" value="MutL"/>
</dbReference>
<accession>A0A919H0M4</accession>
<name>A0A919H0M4_9ACTN</name>
<dbReference type="AlphaFoldDB" id="A0A919H0M4"/>
<keyword evidence="2" id="KW-1185">Reference proteome</keyword>
<dbReference type="RefSeq" id="WP_031144342.1">
    <property type="nucleotide sequence ID" value="NZ_BNEE01000006.1"/>
</dbReference>
<dbReference type="OrthoDB" id="9769453at2"/>
<reference evidence="1" key="1">
    <citation type="submission" date="2020-09" db="EMBL/GenBank/DDBJ databases">
        <title>Whole genome shotgun sequence of Streptomyces xanthophaeus NBRC 12829.</title>
        <authorList>
            <person name="Komaki H."/>
            <person name="Tamura T."/>
        </authorList>
    </citation>
    <scope>NUCLEOTIDE SEQUENCE</scope>
    <source>
        <strain evidence="1">NBRC 12829</strain>
    </source>
</reference>
<proteinExistence type="predicted"/>
<dbReference type="Pfam" id="PF13941">
    <property type="entry name" value="MutL"/>
    <property type="match status" value="1"/>
</dbReference>
<dbReference type="EMBL" id="BNEE01000006">
    <property type="protein sequence ID" value="GHI87645.1"/>
    <property type="molecule type" value="Genomic_DNA"/>
</dbReference>